<evidence type="ECO:0000313" key="1">
    <source>
        <dbReference type="EMBL" id="KAK4233161.1"/>
    </source>
</evidence>
<gene>
    <name evidence="1" type="ORF">C8A03DRAFT_19707</name>
</gene>
<dbReference type="AlphaFoldDB" id="A0AAN7H3A5"/>
<comment type="caution">
    <text evidence="1">The sequence shown here is derived from an EMBL/GenBank/DDBJ whole genome shotgun (WGS) entry which is preliminary data.</text>
</comment>
<keyword evidence="2" id="KW-1185">Reference proteome</keyword>
<protein>
    <recommendedName>
        <fullName evidence="3">Protein NO VEIN C-terminal domain-containing protein</fullName>
    </recommendedName>
</protein>
<reference evidence="1" key="1">
    <citation type="journal article" date="2023" name="Mol. Phylogenet. Evol.">
        <title>Genome-scale phylogeny and comparative genomics of the fungal order Sordariales.</title>
        <authorList>
            <person name="Hensen N."/>
            <person name="Bonometti L."/>
            <person name="Westerberg I."/>
            <person name="Brannstrom I.O."/>
            <person name="Guillou S."/>
            <person name="Cros-Aarteil S."/>
            <person name="Calhoun S."/>
            <person name="Haridas S."/>
            <person name="Kuo A."/>
            <person name="Mondo S."/>
            <person name="Pangilinan J."/>
            <person name="Riley R."/>
            <person name="LaButti K."/>
            <person name="Andreopoulos B."/>
            <person name="Lipzen A."/>
            <person name="Chen C."/>
            <person name="Yan M."/>
            <person name="Daum C."/>
            <person name="Ng V."/>
            <person name="Clum A."/>
            <person name="Steindorff A."/>
            <person name="Ohm R.A."/>
            <person name="Martin F."/>
            <person name="Silar P."/>
            <person name="Natvig D.O."/>
            <person name="Lalanne C."/>
            <person name="Gautier V."/>
            <person name="Ament-Velasquez S.L."/>
            <person name="Kruys A."/>
            <person name="Hutchinson M.I."/>
            <person name="Powell A.J."/>
            <person name="Barry K."/>
            <person name="Miller A.N."/>
            <person name="Grigoriev I.V."/>
            <person name="Debuchy R."/>
            <person name="Gladieux P."/>
            <person name="Hiltunen Thoren M."/>
            <person name="Johannesson H."/>
        </authorList>
    </citation>
    <scope>NUCLEOTIDE SEQUENCE</scope>
    <source>
        <strain evidence="1">CBS 532.94</strain>
    </source>
</reference>
<reference evidence="1" key="2">
    <citation type="submission" date="2023-05" db="EMBL/GenBank/DDBJ databases">
        <authorList>
            <consortium name="Lawrence Berkeley National Laboratory"/>
            <person name="Steindorff A."/>
            <person name="Hensen N."/>
            <person name="Bonometti L."/>
            <person name="Westerberg I."/>
            <person name="Brannstrom I.O."/>
            <person name="Guillou S."/>
            <person name="Cros-Aarteil S."/>
            <person name="Calhoun S."/>
            <person name="Haridas S."/>
            <person name="Kuo A."/>
            <person name="Mondo S."/>
            <person name="Pangilinan J."/>
            <person name="Riley R."/>
            <person name="Labutti K."/>
            <person name="Andreopoulos B."/>
            <person name="Lipzen A."/>
            <person name="Chen C."/>
            <person name="Yanf M."/>
            <person name="Daum C."/>
            <person name="Ng V."/>
            <person name="Clum A."/>
            <person name="Ohm R."/>
            <person name="Martin F."/>
            <person name="Silar P."/>
            <person name="Natvig D."/>
            <person name="Lalanne C."/>
            <person name="Gautier V."/>
            <person name="Ament-Velasquez S.L."/>
            <person name="Kruys A."/>
            <person name="Hutchinson M.I."/>
            <person name="Powell A.J."/>
            <person name="Barry K."/>
            <person name="Miller A.N."/>
            <person name="Grigoriev I.V."/>
            <person name="Debuchy R."/>
            <person name="Gladieux P."/>
            <person name="Thoren M.H."/>
            <person name="Johannesson H."/>
        </authorList>
    </citation>
    <scope>NUCLEOTIDE SEQUENCE</scope>
    <source>
        <strain evidence="1">CBS 532.94</strain>
    </source>
</reference>
<organism evidence="1 2">
    <name type="scientific">Achaetomium macrosporum</name>
    <dbReference type="NCBI Taxonomy" id="79813"/>
    <lineage>
        <taxon>Eukaryota</taxon>
        <taxon>Fungi</taxon>
        <taxon>Dikarya</taxon>
        <taxon>Ascomycota</taxon>
        <taxon>Pezizomycotina</taxon>
        <taxon>Sordariomycetes</taxon>
        <taxon>Sordariomycetidae</taxon>
        <taxon>Sordariales</taxon>
        <taxon>Chaetomiaceae</taxon>
        <taxon>Achaetomium</taxon>
    </lineage>
</organism>
<proteinExistence type="predicted"/>
<accession>A0AAN7H3A5</accession>
<dbReference type="EMBL" id="MU860646">
    <property type="protein sequence ID" value="KAK4233161.1"/>
    <property type="molecule type" value="Genomic_DNA"/>
</dbReference>
<sequence>MLQPGLPGFSRANWQSTIRSYVTAHPEYADIASWTGRETADITYDDVDGAFTRLLIDKGYLAAETWADARPHYLVEVKTTTKSCSMPFFMSKYQYRRMQDNSSHSEENLETVYVIVRVFNLGTDNPGLRVLVDPENMRRRNELSFTAELWSVVMTEGPDR</sequence>
<evidence type="ECO:0008006" key="3">
    <source>
        <dbReference type="Google" id="ProtNLM"/>
    </source>
</evidence>
<dbReference type="Proteomes" id="UP001303760">
    <property type="component" value="Unassembled WGS sequence"/>
</dbReference>
<name>A0AAN7H3A5_9PEZI</name>
<evidence type="ECO:0000313" key="2">
    <source>
        <dbReference type="Proteomes" id="UP001303760"/>
    </source>
</evidence>